<keyword evidence="2" id="KW-0689">Ribosomal protein</keyword>
<evidence type="ECO:0000256" key="7">
    <source>
        <dbReference type="SAM" id="Phobius"/>
    </source>
</evidence>
<dbReference type="GO" id="GO:0019843">
    <property type="term" value="F:rRNA binding"/>
    <property type="evidence" value="ECO:0007669"/>
    <property type="project" value="InterPro"/>
</dbReference>
<dbReference type="Pfam" id="PF01250">
    <property type="entry name" value="Ribosomal_S6"/>
    <property type="match status" value="1"/>
</dbReference>
<keyword evidence="7" id="KW-1133">Transmembrane helix</keyword>
<dbReference type="GO" id="GO:0006412">
    <property type="term" value="P:translation"/>
    <property type="evidence" value="ECO:0007669"/>
    <property type="project" value="InterPro"/>
</dbReference>
<dbReference type="GO" id="GO:0005840">
    <property type="term" value="C:ribosome"/>
    <property type="evidence" value="ECO:0007669"/>
    <property type="project" value="UniProtKB-KW"/>
</dbReference>
<keyword evidence="7" id="KW-0472">Membrane</keyword>
<dbReference type="GO" id="GO:0003735">
    <property type="term" value="F:structural constituent of ribosome"/>
    <property type="evidence" value="ECO:0007669"/>
    <property type="project" value="InterPro"/>
</dbReference>
<dbReference type="Proteomes" id="UP000001303">
    <property type="component" value="Chromosome"/>
</dbReference>
<dbReference type="HOGENOM" id="CLU_2687050_0_0_4"/>
<accession>E0TIW5</accession>
<evidence type="ECO:0000313" key="9">
    <source>
        <dbReference type="Proteomes" id="UP000001303"/>
    </source>
</evidence>
<evidence type="ECO:0000256" key="3">
    <source>
        <dbReference type="ARBA" id="ARBA00023274"/>
    </source>
</evidence>
<evidence type="ECO:0000256" key="6">
    <source>
        <dbReference type="ARBA" id="ARBA00035520"/>
    </source>
</evidence>
<evidence type="ECO:0000313" key="8">
    <source>
        <dbReference type="EMBL" id="ADM89742.1"/>
    </source>
</evidence>
<proteinExistence type="inferred from homology"/>
<dbReference type="InterPro" id="IPR035980">
    <property type="entry name" value="Ribosomal_bS6_sf"/>
</dbReference>
<comment type="similarity">
    <text evidence="1">Belongs to the bacterial ribosomal protein bS6 family.</text>
</comment>
<gene>
    <name evidence="8" type="primary">rpsF</name>
    <name evidence="8" type="ordered locus">ZICARI_133</name>
</gene>
<name>E0TIW5_ZINIC</name>
<dbReference type="GO" id="GO:1990904">
    <property type="term" value="C:ribonucleoprotein complex"/>
    <property type="evidence" value="ECO:0007669"/>
    <property type="project" value="UniProtKB-KW"/>
</dbReference>
<keyword evidence="9" id="KW-1185">Reference proteome</keyword>
<dbReference type="Gene3D" id="3.30.70.60">
    <property type="match status" value="1"/>
</dbReference>
<dbReference type="AlphaFoldDB" id="E0TIW5"/>
<evidence type="ECO:0000256" key="5">
    <source>
        <dbReference type="ARBA" id="ARBA00035294"/>
    </source>
</evidence>
<feature type="transmembrane region" description="Helical" evidence="7">
    <location>
        <begin position="21"/>
        <end position="40"/>
    </location>
</feature>
<evidence type="ECO:0000256" key="4">
    <source>
        <dbReference type="ARBA" id="ARBA00035104"/>
    </source>
</evidence>
<dbReference type="KEGG" id="zin:ZICARI_133"/>
<evidence type="ECO:0000256" key="2">
    <source>
        <dbReference type="ARBA" id="ARBA00022980"/>
    </source>
</evidence>
<dbReference type="InterPro" id="IPR000529">
    <property type="entry name" value="Ribosomal_bS6"/>
</dbReference>
<protein>
    <recommendedName>
        <fullName evidence="5">Small ribosomal subunit protein bS6</fullName>
    </recommendedName>
    <alternativeName>
        <fullName evidence="6">30S ribosomal protein S6</fullName>
    </alternativeName>
</protein>
<dbReference type="InterPro" id="IPR014717">
    <property type="entry name" value="Transl_elong_EF1B/ribsomal_bS6"/>
</dbReference>
<dbReference type="EMBL" id="CP002161">
    <property type="protein sequence ID" value="ADM89742.1"/>
    <property type="molecule type" value="Genomic_DNA"/>
</dbReference>
<reference evidence="8" key="1">
    <citation type="journal article" date="2010" name="Genome Biol. Evol.">
        <title>Functional convergence in reduced genomes of bacterial symbionts spanning 200 My of evolution.</title>
        <authorList>
            <person name="McCutcheon J.P."/>
            <person name="Moran N.A."/>
        </authorList>
    </citation>
    <scope>NUCLEOTIDE SEQUENCE [LARGE SCALE GENOMIC DNA]</scope>
    <source>
        <strain evidence="8">CARI</strain>
    </source>
</reference>
<sequence>MKKKYEIILLSKYKDNKKIKKIILYYINYLYNIGGKILYVKKLGYKILSYKIKKKKNAYYLCFYILLNPEFLNI</sequence>
<dbReference type="SUPFAM" id="SSF54995">
    <property type="entry name" value="Ribosomal protein S6"/>
    <property type="match status" value="1"/>
</dbReference>
<keyword evidence="3" id="KW-0687">Ribonucleoprotein</keyword>
<comment type="function">
    <text evidence="4">Binds together with bS18 to 16S ribosomal RNA.</text>
</comment>
<dbReference type="STRING" id="871271.ZICARI_133"/>
<reference key="2">
    <citation type="submission" date="2010-08" db="EMBL/GenBank/DDBJ databases">
        <title>Functional convergence in reduced genomes of bacterial symbionts spanning 200 million years of evolution.</title>
        <authorList>
            <person name="McCutcheon J.P."/>
            <person name="Moran N.A."/>
        </authorList>
    </citation>
    <scope>NUCLEOTIDE SEQUENCE</scope>
    <source>
        <strain>CARI</strain>
    </source>
</reference>
<keyword evidence="7" id="KW-0812">Transmembrane</keyword>
<organism evidence="8 9">
    <name type="scientific">Zinderia insecticola (strain CARI)</name>
    <dbReference type="NCBI Taxonomy" id="871271"/>
    <lineage>
        <taxon>Bacteria</taxon>
        <taxon>Pseudomonadati</taxon>
        <taxon>Pseudomonadota</taxon>
        <taxon>Betaproteobacteria</taxon>
        <taxon>Burkholderiales</taxon>
        <taxon>Oxalobacteraceae</taxon>
        <taxon>Candidatus Zinderia</taxon>
    </lineage>
</organism>
<evidence type="ECO:0000256" key="1">
    <source>
        <dbReference type="ARBA" id="ARBA00009512"/>
    </source>
</evidence>